<accession>A0ABP7D458</accession>
<dbReference type="RefSeq" id="WP_344691972.1">
    <property type="nucleotide sequence ID" value="NZ_BAABBF010000002.1"/>
</dbReference>
<sequence>MRFPSAALVAGLIVGVAVGGCAPLRSHQGYVIDADLVNSVQPGVDTRQSVAQVLGQPSVSGQFAPDGQGDWYYVARDSRNYGFQTPKVKSQITIQISFDPAGNVTAIRRGDVSQVASISPYGKTTPTLGRQRGFFQDLFGNIGTVGAAGGGGPGGGGANGGGRTNP</sequence>
<dbReference type="Proteomes" id="UP001500523">
    <property type="component" value="Unassembled WGS sequence"/>
</dbReference>
<protein>
    <recommendedName>
        <fullName evidence="4">Outer membrane protein assembly factor BamE domain-containing protein</fullName>
    </recommendedName>
</protein>
<evidence type="ECO:0000259" key="4">
    <source>
        <dbReference type="Pfam" id="PF04355"/>
    </source>
</evidence>
<organism evidence="5 6">
    <name type="scientific">Sphingomonas cynarae</name>
    <dbReference type="NCBI Taxonomy" id="930197"/>
    <lineage>
        <taxon>Bacteria</taxon>
        <taxon>Pseudomonadati</taxon>
        <taxon>Pseudomonadota</taxon>
        <taxon>Alphaproteobacteria</taxon>
        <taxon>Sphingomonadales</taxon>
        <taxon>Sphingomonadaceae</taxon>
        <taxon>Sphingomonas</taxon>
    </lineage>
</organism>
<comment type="caution">
    <text evidence="5">The sequence shown here is derived from an EMBL/GenBank/DDBJ whole genome shotgun (WGS) entry which is preliminary data.</text>
</comment>
<dbReference type="InterPro" id="IPR007450">
    <property type="entry name" value="BamE_dom"/>
</dbReference>
<dbReference type="PROSITE" id="PS51257">
    <property type="entry name" value="PROKAR_LIPOPROTEIN"/>
    <property type="match status" value="1"/>
</dbReference>
<name>A0ABP7D458_9SPHN</name>
<evidence type="ECO:0000256" key="1">
    <source>
        <dbReference type="ARBA" id="ARBA00022729"/>
    </source>
</evidence>
<reference evidence="6" key="1">
    <citation type="journal article" date="2019" name="Int. J. Syst. Evol. Microbiol.">
        <title>The Global Catalogue of Microorganisms (GCM) 10K type strain sequencing project: providing services to taxonomists for standard genome sequencing and annotation.</title>
        <authorList>
            <consortium name="The Broad Institute Genomics Platform"/>
            <consortium name="The Broad Institute Genome Sequencing Center for Infectious Disease"/>
            <person name="Wu L."/>
            <person name="Ma J."/>
        </authorList>
    </citation>
    <scope>NUCLEOTIDE SEQUENCE [LARGE SCALE GENOMIC DNA]</scope>
    <source>
        <strain evidence="6">JCM 17498</strain>
    </source>
</reference>
<proteinExistence type="predicted"/>
<feature type="region of interest" description="Disordered" evidence="3">
    <location>
        <begin position="147"/>
        <end position="166"/>
    </location>
</feature>
<keyword evidence="6" id="KW-1185">Reference proteome</keyword>
<dbReference type="Gene3D" id="3.30.1450.10">
    <property type="match status" value="1"/>
</dbReference>
<dbReference type="EMBL" id="BAABBF010000002">
    <property type="protein sequence ID" value="GAA3699083.1"/>
    <property type="molecule type" value="Genomic_DNA"/>
</dbReference>
<evidence type="ECO:0000313" key="6">
    <source>
        <dbReference type="Proteomes" id="UP001500523"/>
    </source>
</evidence>
<gene>
    <name evidence="5" type="ORF">GCM10022268_06620</name>
</gene>
<keyword evidence="2" id="KW-0472">Membrane</keyword>
<evidence type="ECO:0000256" key="2">
    <source>
        <dbReference type="ARBA" id="ARBA00023136"/>
    </source>
</evidence>
<feature type="domain" description="Outer membrane protein assembly factor BamE" evidence="4">
    <location>
        <begin position="29"/>
        <end position="107"/>
    </location>
</feature>
<evidence type="ECO:0000256" key="3">
    <source>
        <dbReference type="SAM" id="MobiDB-lite"/>
    </source>
</evidence>
<keyword evidence="1" id="KW-0732">Signal</keyword>
<dbReference type="InterPro" id="IPR037873">
    <property type="entry name" value="BamE-like"/>
</dbReference>
<dbReference type="Pfam" id="PF04355">
    <property type="entry name" value="BamE"/>
    <property type="match status" value="1"/>
</dbReference>
<evidence type="ECO:0000313" key="5">
    <source>
        <dbReference type="EMBL" id="GAA3699083.1"/>
    </source>
</evidence>